<comment type="subcellular location">
    <subcellularLocation>
        <location evidence="1">Membrane</location>
    </subcellularLocation>
</comment>
<keyword evidence="5" id="KW-0998">Cell outer membrane</keyword>
<feature type="compositionally biased region" description="Low complexity" evidence="7">
    <location>
        <begin position="565"/>
        <end position="589"/>
    </location>
</feature>
<dbReference type="PANTHER" id="PTHR30332:SF24">
    <property type="entry name" value="SECRETIN GSPD-RELATED"/>
    <property type="match status" value="1"/>
</dbReference>
<evidence type="ECO:0000256" key="6">
    <source>
        <dbReference type="RuleBase" id="RU004003"/>
    </source>
</evidence>
<proteinExistence type="inferred from homology"/>
<dbReference type="PRINTS" id="PR00811">
    <property type="entry name" value="BCTERIALGSPD"/>
</dbReference>
<comment type="caution">
    <text evidence="10">The sequence shown here is derived from an EMBL/GenBank/DDBJ whole genome shotgun (WGS) entry which is preliminary data.</text>
</comment>
<dbReference type="InterPro" id="IPR001775">
    <property type="entry name" value="GspD/PilQ"/>
</dbReference>
<evidence type="ECO:0000313" key="10">
    <source>
        <dbReference type="EMBL" id="TWU06465.1"/>
    </source>
</evidence>
<feature type="domain" description="Secretin/TonB short N-terminal" evidence="9">
    <location>
        <begin position="676"/>
        <end position="724"/>
    </location>
</feature>
<keyword evidence="8" id="KW-0812">Transmembrane</keyword>
<dbReference type="InterPro" id="IPR050810">
    <property type="entry name" value="Bact_Secretion_Sys_Channel"/>
</dbReference>
<dbReference type="InterPro" id="IPR004846">
    <property type="entry name" value="T2SS/T3SS_dom"/>
</dbReference>
<evidence type="ECO:0000256" key="3">
    <source>
        <dbReference type="ARBA" id="ARBA00022729"/>
    </source>
</evidence>
<keyword evidence="4 8" id="KW-0472">Membrane</keyword>
<dbReference type="AlphaFoldDB" id="A0A5C6B2C6"/>
<dbReference type="GO" id="GO:0019867">
    <property type="term" value="C:outer membrane"/>
    <property type="evidence" value="ECO:0007669"/>
    <property type="project" value="InterPro"/>
</dbReference>
<feature type="transmembrane region" description="Helical" evidence="8">
    <location>
        <begin position="51"/>
        <end position="69"/>
    </location>
</feature>
<name>A0A5C6B2C6_9BACT</name>
<dbReference type="Proteomes" id="UP000320176">
    <property type="component" value="Unassembled WGS sequence"/>
</dbReference>
<feature type="compositionally biased region" description="Basic and acidic residues" evidence="7">
    <location>
        <begin position="468"/>
        <end position="487"/>
    </location>
</feature>
<feature type="region of interest" description="Disordered" evidence="7">
    <location>
        <begin position="468"/>
        <end position="489"/>
    </location>
</feature>
<feature type="compositionally biased region" description="Low complexity" evidence="7">
    <location>
        <begin position="266"/>
        <end position="284"/>
    </location>
</feature>
<accession>A0A5C6B2C6</accession>
<gene>
    <name evidence="10" type="primary">pilQ_1</name>
    <name evidence="10" type="ORF">Pla52n_21860</name>
</gene>
<organism evidence="10 11">
    <name type="scientific">Stieleria varia</name>
    <dbReference type="NCBI Taxonomy" id="2528005"/>
    <lineage>
        <taxon>Bacteria</taxon>
        <taxon>Pseudomonadati</taxon>
        <taxon>Planctomycetota</taxon>
        <taxon>Planctomycetia</taxon>
        <taxon>Pirellulales</taxon>
        <taxon>Pirellulaceae</taxon>
        <taxon>Stieleria</taxon>
    </lineage>
</organism>
<keyword evidence="3" id="KW-0732">Signal</keyword>
<evidence type="ECO:0000256" key="2">
    <source>
        <dbReference type="ARBA" id="ARBA00022448"/>
    </source>
</evidence>
<dbReference type="EMBL" id="SJPN01000002">
    <property type="protein sequence ID" value="TWU06465.1"/>
    <property type="molecule type" value="Genomic_DNA"/>
</dbReference>
<evidence type="ECO:0000256" key="1">
    <source>
        <dbReference type="ARBA" id="ARBA00004370"/>
    </source>
</evidence>
<reference evidence="10 11" key="1">
    <citation type="submission" date="2019-02" db="EMBL/GenBank/DDBJ databases">
        <title>Deep-cultivation of Planctomycetes and their phenomic and genomic characterization uncovers novel biology.</title>
        <authorList>
            <person name="Wiegand S."/>
            <person name="Jogler M."/>
            <person name="Boedeker C."/>
            <person name="Pinto D."/>
            <person name="Vollmers J."/>
            <person name="Rivas-Marin E."/>
            <person name="Kohn T."/>
            <person name="Peeters S.H."/>
            <person name="Heuer A."/>
            <person name="Rast P."/>
            <person name="Oberbeckmann S."/>
            <person name="Bunk B."/>
            <person name="Jeske O."/>
            <person name="Meyerdierks A."/>
            <person name="Storesund J.E."/>
            <person name="Kallscheuer N."/>
            <person name="Luecker S."/>
            <person name="Lage O.M."/>
            <person name="Pohl T."/>
            <person name="Merkel B.J."/>
            <person name="Hornburger P."/>
            <person name="Mueller R.-W."/>
            <person name="Bruemmer F."/>
            <person name="Labrenz M."/>
            <person name="Spormann A.M."/>
            <person name="Op Den Camp H."/>
            <person name="Overmann J."/>
            <person name="Amann R."/>
            <person name="Jetten M.S.M."/>
            <person name="Mascher T."/>
            <person name="Medema M.H."/>
            <person name="Devos D.P."/>
            <person name="Kaster A.-K."/>
            <person name="Ovreas L."/>
            <person name="Rohde M."/>
            <person name="Galperin M.Y."/>
            <person name="Jogler C."/>
        </authorList>
    </citation>
    <scope>NUCLEOTIDE SEQUENCE [LARGE SCALE GENOMIC DNA]</scope>
    <source>
        <strain evidence="10 11">Pla52n</strain>
    </source>
</reference>
<evidence type="ECO:0000259" key="9">
    <source>
        <dbReference type="SMART" id="SM00965"/>
    </source>
</evidence>
<evidence type="ECO:0000313" key="11">
    <source>
        <dbReference type="Proteomes" id="UP000320176"/>
    </source>
</evidence>
<comment type="similarity">
    <text evidence="6">Belongs to the bacterial secretin family.</text>
</comment>
<evidence type="ECO:0000256" key="7">
    <source>
        <dbReference type="SAM" id="MobiDB-lite"/>
    </source>
</evidence>
<feature type="region of interest" description="Disordered" evidence="7">
    <location>
        <begin position="414"/>
        <end position="450"/>
    </location>
</feature>
<dbReference type="PANTHER" id="PTHR30332">
    <property type="entry name" value="PROBABLE GENERAL SECRETION PATHWAY PROTEIN D"/>
    <property type="match status" value="1"/>
</dbReference>
<feature type="region of interest" description="Disordered" evidence="7">
    <location>
        <begin position="555"/>
        <end position="601"/>
    </location>
</feature>
<sequence length="1088" mass="117206">MDRNRDTATAPPAFGVHQHLGLRLPVRHTESASARLASFGDSNQTSAYAPLYAFVWWCLMSVIVLMSVIHANAAGGAEGQWSTSETLDPRPDSFLNRMIQEQIEADLAITRLESLSRVRRNAQLMPLLVNVIASETERAQLAASIASASRQIESPSSDQRVINAGGLGNNQDIITPPPNSTIAQSDKATAEGTIAYDEIQIGTSGNWADRIHSTWAASEAKRNNIFGLVLLAAYDDDDSDALPLRIPVLQDPKLVSSRRVIRTEPASTNVSTDSATDAATTGTDVPTTTADATVLKPSKSVLHANDYVVMSKLDVQPTASLSERVSVEPPPANLHSEPASPKQDDKIAIENLPQRIPPVIAASTDKPAAESNETSVVKTEPAAQIAVSTPAVAEPVLETPSNEHSNRIDATTAVTAQASRSVMSSGESSSGESHTDNLADDEPEFQLPRSRVNPMFVAAVESDKRKAEKLAEQRAEQLAKQSAEQRKPSVRVDMATGQVAIAASDTRKQKAESIEAKPMVTDQPVQIAATSVATVDSANSDRPAHVVTTRPVAFRINGDDQSGQETAEQSTTPTTTTPSSTVQSTASSTVDHDLPESNPPVKVANVDGLVDASSRDLTGLGDEFGVQDSSAAAKVAMQWPFKTTQAKPASNDLVSLNVADADVRTVLEMLAKGYGLNILVAPKVEGTVTANVENLTPEQTLQGVLKLCGLSAQYEGDLIFVYPIDSLPEGSTQLRMFTLDYARGESLEAAVQGLLSPVGNAYVSKIDSADQLKAREALIVIDTLDALARVESYVIQADQPPRQVMIQAHVLEVELKDDMKHGVNLDAILGGDLKVGSFGLADPVTTDSNPLFFAQIDGSNVKSLIDLLQTTTDAKTLASPRVMVINGQSARIQVGQQLGFSVATVTQTSTIQDVKYLETGVVLDVLPYISRDNHVMINVKPKVSSGAINPDTKLPEEESRELETSVLLNNHQGIVIGGLIQEDDRTIIRKLPWLGDVKHVGKFFQRREAVRSRSEIIIALVPHIVELETAACPQFCEPDECIKYEQSTTPLFQGPLNRNYRPWEPRMPDVAAESHVHQDIRRIVNEKQ</sequence>
<keyword evidence="11" id="KW-1185">Reference proteome</keyword>
<feature type="compositionally biased region" description="Polar residues" evidence="7">
    <location>
        <begin position="414"/>
        <end position="423"/>
    </location>
</feature>
<dbReference type="Gene3D" id="3.55.50.30">
    <property type="match status" value="1"/>
</dbReference>
<dbReference type="OrthoDB" id="9813141at2"/>
<dbReference type="SMART" id="SM00965">
    <property type="entry name" value="STN"/>
    <property type="match status" value="1"/>
</dbReference>
<feature type="region of interest" description="Disordered" evidence="7">
    <location>
        <begin position="320"/>
        <end position="343"/>
    </location>
</feature>
<dbReference type="Pfam" id="PF00263">
    <property type="entry name" value="Secretin"/>
    <property type="match status" value="1"/>
</dbReference>
<keyword evidence="8" id="KW-1133">Transmembrane helix</keyword>
<dbReference type="GO" id="GO:0009306">
    <property type="term" value="P:protein secretion"/>
    <property type="evidence" value="ECO:0007669"/>
    <property type="project" value="InterPro"/>
</dbReference>
<evidence type="ECO:0000256" key="4">
    <source>
        <dbReference type="ARBA" id="ARBA00023136"/>
    </source>
</evidence>
<keyword evidence="2" id="KW-0813">Transport</keyword>
<dbReference type="InterPro" id="IPR011662">
    <property type="entry name" value="Secretin/TonB_short_N"/>
</dbReference>
<dbReference type="GO" id="GO:0015627">
    <property type="term" value="C:type II protein secretion system complex"/>
    <property type="evidence" value="ECO:0007669"/>
    <property type="project" value="TreeGrafter"/>
</dbReference>
<protein>
    <submittedName>
        <fullName evidence="10">Type IV pilus biogenesis and competence protein PilQ</fullName>
    </submittedName>
</protein>
<evidence type="ECO:0000256" key="8">
    <source>
        <dbReference type="SAM" id="Phobius"/>
    </source>
</evidence>
<evidence type="ECO:0000256" key="5">
    <source>
        <dbReference type="ARBA" id="ARBA00023237"/>
    </source>
</evidence>
<feature type="region of interest" description="Disordered" evidence="7">
    <location>
        <begin position="265"/>
        <end position="284"/>
    </location>
</feature>